<evidence type="ECO:0000313" key="3">
    <source>
        <dbReference type="Proteomes" id="UP000523139"/>
    </source>
</evidence>
<feature type="region of interest" description="Disordered" evidence="1">
    <location>
        <begin position="53"/>
        <end position="83"/>
    </location>
</feature>
<feature type="compositionally biased region" description="Acidic residues" evidence="1">
    <location>
        <begin position="58"/>
        <end position="83"/>
    </location>
</feature>
<organism evidence="2 3">
    <name type="scientific">Nesterenkonia sedimenti</name>
    <dbReference type="NCBI Taxonomy" id="1463632"/>
    <lineage>
        <taxon>Bacteria</taxon>
        <taxon>Bacillati</taxon>
        <taxon>Actinomycetota</taxon>
        <taxon>Actinomycetes</taxon>
        <taxon>Micrococcales</taxon>
        <taxon>Micrococcaceae</taxon>
        <taxon>Nesterenkonia</taxon>
    </lineage>
</organism>
<feature type="region of interest" description="Disordered" evidence="1">
    <location>
        <begin position="209"/>
        <end position="235"/>
    </location>
</feature>
<reference evidence="2 3" key="1">
    <citation type="submission" date="2020-04" db="EMBL/GenBank/DDBJ databases">
        <title>Nesterenkonia sp. nov., isolated from marine sediment.</title>
        <authorList>
            <person name="Zhang G."/>
        </authorList>
    </citation>
    <scope>NUCLEOTIDE SEQUENCE [LARGE SCALE GENOMIC DNA]</scope>
    <source>
        <strain evidence="2 3">MY13</strain>
    </source>
</reference>
<dbReference type="EMBL" id="JABAHY010000023">
    <property type="protein sequence ID" value="NLS11121.1"/>
    <property type="molecule type" value="Genomic_DNA"/>
</dbReference>
<proteinExistence type="predicted"/>
<keyword evidence="3" id="KW-1185">Reference proteome</keyword>
<accession>A0A7X8TLS5</accession>
<sequence length="442" mass="48047">MEFLIWNVEGTRTQNQSEVRMDHGVGLGNGRNFGTAGLSSALTLALLLSACGTPDENSGGEEASEENQAEAEGQAPEDEQPSEPEVFDVDSILHFHFNETDEVAPVGLYIFDAETGEEYERFGPRGVYEVPQVVDISPDWTWFINRDGSRERLLSVFQIIEPEDEDGAQIVPAASDDSVGAPGTESIDLELIVGDRHAEVLTYSLPSGLSTGSSIDAGDDAASEEGYREGSPHPPQCTDCDMRVVPEGPAVLASPTEQGIAYVVMLSESGTTGTYYLLSVDMRTGDGEVIDEQGGPIGPVEIGEPPEVPVYLGESEEGYLETETRVPETIATSIEGEVSEDYVWCDHPYSLTLENDGARLVPCEESVEEVSLSDYGLEFSDGDFQRLTDGMKYEVDVDSDQESGYTDVRLYRVEQDGTEQRVENTPPIGTPELLLPYVGIDR</sequence>
<gene>
    <name evidence="2" type="ORF">HGQ17_14165</name>
</gene>
<dbReference type="Proteomes" id="UP000523139">
    <property type="component" value="Unassembled WGS sequence"/>
</dbReference>
<dbReference type="AlphaFoldDB" id="A0A7X8TLS5"/>
<protein>
    <submittedName>
        <fullName evidence="2">Uncharacterized protein</fullName>
    </submittedName>
</protein>
<evidence type="ECO:0000313" key="2">
    <source>
        <dbReference type="EMBL" id="NLS11121.1"/>
    </source>
</evidence>
<comment type="caution">
    <text evidence="2">The sequence shown here is derived from an EMBL/GenBank/DDBJ whole genome shotgun (WGS) entry which is preliminary data.</text>
</comment>
<name>A0A7X8TLS5_9MICC</name>
<evidence type="ECO:0000256" key="1">
    <source>
        <dbReference type="SAM" id="MobiDB-lite"/>
    </source>
</evidence>
<dbReference type="RefSeq" id="WP_168888605.1">
    <property type="nucleotide sequence ID" value="NZ_JABAHY010000023.1"/>
</dbReference>